<dbReference type="KEGG" id="pfer:IRI77_14605"/>
<dbReference type="InterPro" id="IPR001173">
    <property type="entry name" value="Glyco_trans_2-like"/>
</dbReference>
<dbReference type="CDD" id="cd04179">
    <property type="entry name" value="DPM_DPG-synthase_like"/>
    <property type="match status" value="1"/>
</dbReference>
<sequence length="255" mass="29128">MKTPAPEKRSPLKLLSVVIPAHNEEGCVALTVEHLHVELRGNGIPHEIVVVDDGSTDTTWAVLQGLVPRIAELRPVQNKGEHGFGRAITFGFDHIQGDAVVVMMADESDDARDVVRYWSLLGEGWDAVFGSRFVKGGAVIDYPWLKLSINRMANFFIRILFNIPLNDTTNAFKAYRREVIEGCRPFLSPHFNLTVELPLKTIVRGYSWTVMPISWRNRRFGESKLKIKEMGSRYLFIALYCWLEKYFSRGDYRAR</sequence>
<dbReference type="RefSeq" id="WP_194452779.1">
    <property type="nucleotide sequence ID" value="NZ_CP063849.1"/>
</dbReference>
<evidence type="ECO:0000259" key="1">
    <source>
        <dbReference type="Pfam" id="PF00535"/>
    </source>
</evidence>
<protein>
    <submittedName>
        <fullName evidence="2">Glycosyltransferase family 2 protein</fullName>
    </submittedName>
</protein>
<dbReference type="SUPFAM" id="SSF53448">
    <property type="entry name" value="Nucleotide-diphospho-sugar transferases"/>
    <property type="match status" value="1"/>
</dbReference>
<keyword evidence="2" id="KW-0808">Transferase</keyword>
<dbReference type="Gene3D" id="3.90.550.10">
    <property type="entry name" value="Spore Coat Polysaccharide Biosynthesis Protein SpsA, Chain A"/>
    <property type="match status" value="1"/>
</dbReference>
<dbReference type="Pfam" id="PF00535">
    <property type="entry name" value="Glycos_transf_2"/>
    <property type="match status" value="1"/>
</dbReference>
<name>A0A7S7NXR5_PALFE</name>
<dbReference type="InterPro" id="IPR050256">
    <property type="entry name" value="Glycosyltransferase_2"/>
</dbReference>
<dbReference type="AlphaFoldDB" id="A0A7S7NXR5"/>
<accession>A0A7S7NXR5</accession>
<proteinExistence type="predicted"/>
<feature type="domain" description="Glycosyltransferase 2-like" evidence="1">
    <location>
        <begin position="16"/>
        <end position="181"/>
    </location>
</feature>
<keyword evidence="3" id="KW-1185">Reference proteome</keyword>
<dbReference type="PANTHER" id="PTHR48090:SF7">
    <property type="entry name" value="RFBJ PROTEIN"/>
    <property type="match status" value="1"/>
</dbReference>
<organism evidence="2 3">
    <name type="scientific">Paludibaculum fermentans</name>
    <dbReference type="NCBI Taxonomy" id="1473598"/>
    <lineage>
        <taxon>Bacteria</taxon>
        <taxon>Pseudomonadati</taxon>
        <taxon>Acidobacteriota</taxon>
        <taxon>Terriglobia</taxon>
        <taxon>Bryobacterales</taxon>
        <taxon>Bryobacteraceae</taxon>
        <taxon>Paludibaculum</taxon>
    </lineage>
</organism>
<evidence type="ECO:0000313" key="3">
    <source>
        <dbReference type="Proteomes" id="UP000593892"/>
    </source>
</evidence>
<dbReference type="GO" id="GO:0016740">
    <property type="term" value="F:transferase activity"/>
    <property type="evidence" value="ECO:0007669"/>
    <property type="project" value="UniProtKB-KW"/>
</dbReference>
<evidence type="ECO:0000313" key="2">
    <source>
        <dbReference type="EMBL" id="QOY91124.1"/>
    </source>
</evidence>
<reference evidence="2 3" key="1">
    <citation type="submission" date="2020-10" db="EMBL/GenBank/DDBJ databases">
        <title>Complete genome sequence of Paludibaculum fermentans P105T, a facultatively anaerobic acidobacterium capable of dissimilatory Fe(III) reduction.</title>
        <authorList>
            <person name="Dedysh S.N."/>
            <person name="Beletsky A.V."/>
            <person name="Kulichevskaya I.S."/>
            <person name="Mardanov A.V."/>
            <person name="Ravin N.V."/>
        </authorList>
    </citation>
    <scope>NUCLEOTIDE SEQUENCE [LARGE SCALE GENOMIC DNA]</scope>
    <source>
        <strain evidence="2 3">P105</strain>
    </source>
</reference>
<dbReference type="EMBL" id="CP063849">
    <property type="protein sequence ID" value="QOY91124.1"/>
    <property type="molecule type" value="Genomic_DNA"/>
</dbReference>
<dbReference type="PANTHER" id="PTHR48090">
    <property type="entry name" value="UNDECAPRENYL-PHOSPHATE 4-DEOXY-4-FORMAMIDO-L-ARABINOSE TRANSFERASE-RELATED"/>
    <property type="match status" value="1"/>
</dbReference>
<dbReference type="InterPro" id="IPR029044">
    <property type="entry name" value="Nucleotide-diphossugar_trans"/>
</dbReference>
<dbReference type="Proteomes" id="UP000593892">
    <property type="component" value="Chromosome"/>
</dbReference>
<gene>
    <name evidence="2" type="ORF">IRI77_14605</name>
</gene>